<feature type="compositionally biased region" description="Low complexity" evidence="1">
    <location>
        <begin position="85"/>
        <end position="95"/>
    </location>
</feature>
<feature type="region of interest" description="Disordered" evidence="1">
    <location>
        <begin position="74"/>
        <end position="102"/>
    </location>
</feature>
<gene>
    <name evidence="2" type="ORF">UFOVP9_16</name>
</gene>
<sequence length="675" mass="74383">MAYQGMFPGENKFDVGDALSGFVEHRAQALKKKNTREALIKSGVDRNLAEIWDELGPKGQAHALENSGWGEALGGQQPFGTSRTNNNQNNFQQNNLGAQLPSHPSQYNTGTRAGDIKAYQADRERLQKANFEEQQATKVEYDNLLREDKVFQETRKLLAQPGSSSNVKQGLLSKKIFGETLQPLNAGLLDQQRAEFLGDNPSDAKLSAAEKIFPSPEDSNELKKAKLDKLIKNNKEKRKLITSRNNIVKANGGEIPAGLDEIIAGVAQNNESELELSDEEQQRYDNPTPDSQEEGTLPFLTRNALGGVVQAAKLPSRVADPTKDIREENKDNSRGKLLDAFQKASESVLPELKILKATGHAIEAVMKKIDPNEYLKPKSEWDHTTQEAVAALTTAGTAAALGGVNTLTGFMDVFKNVAVGKAAKAGTKGTAKYFGAPESVQEIAGFVADVAAPVWYNSFNVDAVEKDLAPKLAEEFKTIEKNGPKTVDISRLEEPLEELGNRIGTHPDVDAYRKQLAGVEAQVKRGKIPLNELYTFKKDLGTAIYEKKRIEFKPLWSEAKNILSDVKVPGYQENFDRYDKLKSALHEIGNRETFVNQIAKIRGIGLFPGFGLGIKIFQSLRNGSGVEATKLLNKINNVDHKLFWKYLTDMGKAATKFREADFVNSANKLGKLSDK</sequence>
<evidence type="ECO:0000256" key="1">
    <source>
        <dbReference type="SAM" id="MobiDB-lite"/>
    </source>
</evidence>
<dbReference type="EMBL" id="LR796140">
    <property type="protein sequence ID" value="CAB4121158.1"/>
    <property type="molecule type" value="Genomic_DNA"/>
</dbReference>
<name>A0A6J5KGP8_9CAUD</name>
<organism evidence="2">
    <name type="scientific">uncultured Caudovirales phage</name>
    <dbReference type="NCBI Taxonomy" id="2100421"/>
    <lineage>
        <taxon>Viruses</taxon>
        <taxon>Duplodnaviria</taxon>
        <taxon>Heunggongvirae</taxon>
        <taxon>Uroviricota</taxon>
        <taxon>Caudoviricetes</taxon>
        <taxon>Peduoviridae</taxon>
        <taxon>Maltschvirus</taxon>
        <taxon>Maltschvirus maltsch</taxon>
    </lineage>
</organism>
<evidence type="ECO:0000313" key="2">
    <source>
        <dbReference type="EMBL" id="CAB4121158.1"/>
    </source>
</evidence>
<proteinExistence type="predicted"/>
<accession>A0A6J5KGP8</accession>
<reference evidence="2" key="1">
    <citation type="submission" date="2020-04" db="EMBL/GenBank/DDBJ databases">
        <authorList>
            <person name="Chiriac C."/>
            <person name="Salcher M."/>
            <person name="Ghai R."/>
            <person name="Kavagutti S V."/>
        </authorList>
    </citation>
    <scope>NUCLEOTIDE SEQUENCE</scope>
</reference>
<feature type="region of interest" description="Disordered" evidence="1">
    <location>
        <begin position="272"/>
        <end position="296"/>
    </location>
</feature>
<protein>
    <submittedName>
        <fullName evidence="2">Uncharacterized protein</fullName>
    </submittedName>
</protein>